<dbReference type="AlphaFoldDB" id="A0A6P2CY11"/>
<proteinExistence type="predicted"/>
<dbReference type="InterPro" id="IPR015943">
    <property type="entry name" value="WD40/YVTN_repeat-like_dom_sf"/>
</dbReference>
<dbReference type="Gene3D" id="2.130.10.10">
    <property type="entry name" value="YVTN repeat-like/Quinoprotein amine dehydrogenase"/>
    <property type="match status" value="2"/>
</dbReference>
<evidence type="ECO:0000256" key="1">
    <source>
        <dbReference type="SAM" id="SignalP"/>
    </source>
</evidence>
<gene>
    <name evidence="3" type="ORF">SOIL9_39310</name>
</gene>
<dbReference type="InterPro" id="IPR011047">
    <property type="entry name" value="Quinoprotein_ADH-like_sf"/>
</dbReference>
<dbReference type="KEGG" id="gms:SOIL9_39310"/>
<organism evidence="3 4">
    <name type="scientific">Gemmata massiliana</name>
    <dbReference type="NCBI Taxonomy" id="1210884"/>
    <lineage>
        <taxon>Bacteria</taxon>
        <taxon>Pseudomonadati</taxon>
        <taxon>Planctomycetota</taxon>
        <taxon>Planctomycetia</taxon>
        <taxon>Gemmatales</taxon>
        <taxon>Gemmataceae</taxon>
        <taxon>Gemmata</taxon>
    </lineage>
</organism>
<dbReference type="EMBL" id="LR593886">
    <property type="protein sequence ID" value="VTR93783.1"/>
    <property type="molecule type" value="Genomic_DNA"/>
</dbReference>
<dbReference type="PANTHER" id="PTHR34512">
    <property type="entry name" value="CELL SURFACE PROTEIN"/>
    <property type="match status" value="1"/>
</dbReference>
<keyword evidence="1" id="KW-0732">Signal</keyword>
<feature type="chain" id="PRO_5026965083" description="Pyrrolo-quinoline quinone repeat domain-containing protein" evidence="1">
    <location>
        <begin position="20"/>
        <end position="445"/>
    </location>
</feature>
<feature type="domain" description="Pyrrolo-quinoline quinone repeat" evidence="2">
    <location>
        <begin position="94"/>
        <end position="354"/>
    </location>
</feature>
<dbReference type="RefSeq" id="WP_162668454.1">
    <property type="nucleotide sequence ID" value="NZ_LR593886.1"/>
</dbReference>
<dbReference type="SUPFAM" id="SSF50998">
    <property type="entry name" value="Quinoprotein alcohol dehydrogenase-like"/>
    <property type="match status" value="1"/>
</dbReference>
<feature type="signal peptide" evidence="1">
    <location>
        <begin position="1"/>
        <end position="19"/>
    </location>
</feature>
<dbReference type="Proteomes" id="UP000464178">
    <property type="component" value="Chromosome"/>
</dbReference>
<protein>
    <recommendedName>
        <fullName evidence="2">Pyrrolo-quinoline quinone repeat domain-containing protein</fullName>
    </recommendedName>
</protein>
<evidence type="ECO:0000313" key="3">
    <source>
        <dbReference type="EMBL" id="VTR93783.1"/>
    </source>
</evidence>
<evidence type="ECO:0000313" key="4">
    <source>
        <dbReference type="Proteomes" id="UP000464178"/>
    </source>
</evidence>
<reference evidence="3 4" key="1">
    <citation type="submission" date="2019-05" db="EMBL/GenBank/DDBJ databases">
        <authorList>
            <consortium name="Science for Life Laboratories"/>
        </authorList>
    </citation>
    <scope>NUCLEOTIDE SEQUENCE [LARGE SCALE GENOMIC DNA]</scope>
    <source>
        <strain evidence="3">Soil9</strain>
    </source>
</reference>
<keyword evidence="4" id="KW-1185">Reference proteome</keyword>
<evidence type="ECO:0000259" key="2">
    <source>
        <dbReference type="Pfam" id="PF13360"/>
    </source>
</evidence>
<dbReference type="InterPro" id="IPR002372">
    <property type="entry name" value="PQQ_rpt_dom"/>
</dbReference>
<dbReference type="PANTHER" id="PTHR34512:SF30">
    <property type="entry name" value="OUTER MEMBRANE PROTEIN ASSEMBLY FACTOR BAMB"/>
    <property type="match status" value="1"/>
</dbReference>
<name>A0A6P2CY11_9BACT</name>
<accession>A0A6P2CY11</accession>
<dbReference type="Pfam" id="PF13360">
    <property type="entry name" value="PQQ_2"/>
    <property type="match status" value="1"/>
</dbReference>
<sequence>MRSVYVLFALALGTAPVAAEDWGQWLGPKRDAVWNEKGLVTKFPKDGPTVVWRKPIAAGYAGPAVVGDKLYIMDREKAEADPKNPPPKGTLPGNERVLCMNVADGKILWTHSYDCPYTNVSYPSGPRTTPVVDGNRLYTLGTMGDLLCLNAADGKPIWSKNFVKDYKAPVPAWGWSAHLLLDGDTLVALVGGDGQAVVAFDKKTGKEKWKALSTKEICYSPPIVTEAGGKRQLIVWLSEALYSLDLATGTEYWKHKHPDAGEVARPAVSIITPKRAGDKLLVSSFYHGTLCLTLDKDKPAATVAWRSKSSYPKPIDGLNAVMTSLLVKDGHVYGVAGMGELICQKLDTGAVVRTGDEIFGDKAAFCGSVFWVDAGGVVYGLTDQGDLVILKLSPEKCDVLASAHVLEPTHAAKGRKAVWAHPAFADRRVYFKNDKEIVCVSLAVG</sequence>